<evidence type="ECO:0000313" key="2">
    <source>
        <dbReference type="Proteomes" id="UP000094526"/>
    </source>
</evidence>
<protein>
    <recommendedName>
        <fullName evidence="3">Heterokaryon incompatibility domain-containing protein</fullName>
    </recommendedName>
</protein>
<organism evidence="1 2">
    <name type="scientific">Cladophialophora carrionii</name>
    <dbReference type="NCBI Taxonomy" id="86049"/>
    <lineage>
        <taxon>Eukaryota</taxon>
        <taxon>Fungi</taxon>
        <taxon>Dikarya</taxon>
        <taxon>Ascomycota</taxon>
        <taxon>Pezizomycotina</taxon>
        <taxon>Eurotiomycetes</taxon>
        <taxon>Chaetothyriomycetidae</taxon>
        <taxon>Chaetothyriales</taxon>
        <taxon>Herpotrichiellaceae</taxon>
        <taxon>Cladophialophora</taxon>
    </lineage>
</organism>
<comment type="caution">
    <text evidence="1">The sequence shown here is derived from an EMBL/GenBank/DDBJ whole genome shotgun (WGS) entry which is preliminary data.</text>
</comment>
<dbReference type="EMBL" id="LGRB01000009">
    <property type="protein sequence ID" value="OCT52034.1"/>
    <property type="molecule type" value="Genomic_DNA"/>
</dbReference>
<gene>
    <name evidence="1" type="ORF">CLCR_08077</name>
</gene>
<dbReference type="STRING" id="86049.A0A1C1CU79"/>
<keyword evidence="2" id="KW-1185">Reference proteome</keyword>
<dbReference type="AlphaFoldDB" id="A0A1C1CU79"/>
<dbReference type="VEuPathDB" id="FungiDB:CLCR_08077"/>
<name>A0A1C1CU79_9EURO</name>
<dbReference type="PANTHER" id="PTHR39596">
    <property type="match status" value="1"/>
</dbReference>
<accession>A0A1C1CU79</accession>
<evidence type="ECO:0000313" key="1">
    <source>
        <dbReference type="EMBL" id="OCT52034.1"/>
    </source>
</evidence>
<dbReference type="eggNOG" id="ENOG502S16F">
    <property type="taxonomic scope" value="Eukaryota"/>
</dbReference>
<proteinExistence type="predicted"/>
<dbReference type="Proteomes" id="UP000094526">
    <property type="component" value="Unassembled WGS sequence"/>
</dbReference>
<dbReference type="VEuPathDB" id="FungiDB:G647_06097"/>
<evidence type="ECO:0008006" key="3">
    <source>
        <dbReference type="Google" id="ProtNLM"/>
    </source>
</evidence>
<reference evidence="2" key="1">
    <citation type="submission" date="2015-07" db="EMBL/GenBank/DDBJ databases">
        <authorList>
            <person name="Teixeira M.M."/>
            <person name="Souza R.C."/>
            <person name="Almeida L.G."/>
            <person name="Vicente V.A."/>
            <person name="de Hoog S."/>
            <person name="Bocca A.L."/>
            <person name="de Almeida S.R."/>
            <person name="Vasconcelos A.T."/>
            <person name="Felipe M.S."/>
        </authorList>
    </citation>
    <scope>NUCLEOTIDE SEQUENCE [LARGE SCALE GENOMIC DNA]</scope>
    <source>
        <strain evidence="2">KSF</strain>
    </source>
</reference>
<sequence length="773" mass="87563">MEHLLHHLSPRSLRAEIRDAARAPLQVNDWSLRDRLNGSCPPANPRILWLGHDHVQSSYLQSPDFKPLPLTEMFRDLYGTDWDTENTLSSRGINRAHPSLKDLGASDAAAATAAYIQSWLYFGLLEAICGRAISVSYLTRPGPDGQAWMYSLHLGLLLATWRRGLDAIEHEAQEATLLEARDCATLASTILHEILRESTESDFSELQTSLLSVEPCLSALHEAIVAFVERELRMEVRSFGSFEAGPFEVPRPYSESLVAKGWCRFVVASAEVAMSPSLLRSVAAADFQESTKGHEHCTAEQCRRNHVELSTYKPLHTARDCQCAFLKPSIKSVRAILNARKIPVVQLSRNGRNLELGAVDLGDPSADYIAFSHVWADGLGSCTEAGLPRCQILRLDHLAGRRLSFGRWFWIDGLLVPSQEPYRGKAIEMMKETYQNATGVVVLDSSLRSLSVSASPLELGWAVFASGWFGRLWTYQEGFLPPWVDVELQDGLLDLYVLIQRLYKSYFDRSGSPFPNVFLRDLLAVLQKARPLDRTARARFDSRPKVRRIVDIFNAFTRRRTSRADDQLLIMGLLLDVDVRGLMKKEGADRWTHFYLSLGEIPWTVVFDRRPKIEKHPFRWAPASWISPGRDVWLHYDDAPGTISDQGLKVRLSVLSLEQARCTDMSALFLEVDELRYELSRSSPSPSSTLDKFNIVFVRYFAHESPQESLRKNNSLLLEVGLGLLSQESDDHPLQYDFSPGWDICLMMEKRDDNTAPIETVQAEWMERDFFFT</sequence>
<dbReference type="PANTHER" id="PTHR39596:SF3">
    <property type="entry name" value="HETEROKARYON INCOMPATIBILITY DOMAIN-CONTAINING PROTEIN"/>
    <property type="match status" value="1"/>
</dbReference>
<dbReference type="OrthoDB" id="2426273at2759"/>